<keyword evidence="1" id="KW-0732">Signal</keyword>
<name>A0A023GAW6_AMBTT</name>
<evidence type="ECO:0000256" key="1">
    <source>
        <dbReference type="SAM" id="SignalP"/>
    </source>
</evidence>
<sequence length="214" mass="23659">MTSRKFILGILLIGFGIIDKEVTAQECDFSGIDLDREVENIVKMLPKTYRVDPTDEFSPLFAGVDVGAVFLTGMDEIAHYGPVVPFCRKGIALVQVDLVNLGAVKFSSPWRTCSGLTGNVSLRAEYSRVTVHLVVRSRGTGEKYLEVPHEYPIMPVDTYGAEIIVEGLGEGGIYASSVLSKLFPSLPLKMWMHNSMLIFGMVLRDAQKDRNEVL</sequence>
<dbReference type="AlphaFoldDB" id="A0A023GAW6"/>
<accession>A0A023GAW6</accession>
<feature type="signal peptide" evidence="1">
    <location>
        <begin position="1"/>
        <end position="24"/>
    </location>
</feature>
<proteinExistence type="evidence at transcript level"/>
<evidence type="ECO:0000313" key="2">
    <source>
        <dbReference type="EMBL" id="JAC31022.1"/>
    </source>
</evidence>
<organism evidence="2">
    <name type="scientific">Amblyomma triste</name>
    <name type="common">Neotropical tick</name>
    <dbReference type="NCBI Taxonomy" id="251400"/>
    <lineage>
        <taxon>Eukaryota</taxon>
        <taxon>Metazoa</taxon>
        <taxon>Ecdysozoa</taxon>
        <taxon>Arthropoda</taxon>
        <taxon>Chelicerata</taxon>
        <taxon>Arachnida</taxon>
        <taxon>Acari</taxon>
        <taxon>Parasitiformes</taxon>
        <taxon>Ixodida</taxon>
        <taxon>Ixodoidea</taxon>
        <taxon>Ixodidae</taxon>
        <taxon>Amblyomminae</taxon>
        <taxon>Amblyomma</taxon>
    </lineage>
</organism>
<dbReference type="EMBL" id="GBBM01004396">
    <property type="protein sequence ID" value="JAC31022.1"/>
    <property type="molecule type" value="mRNA"/>
</dbReference>
<feature type="chain" id="PRO_5001520944" evidence="1">
    <location>
        <begin position="25"/>
        <end position="214"/>
    </location>
</feature>
<protein>
    <submittedName>
        <fullName evidence="2">Putative secreted protein</fullName>
    </submittedName>
</protein>
<reference evidence="2" key="1">
    <citation type="submission" date="2014-03" db="EMBL/GenBank/DDBJ databases">
        <title>The sialotranscriptome of Amblyomma triste, Amblyomma parvum and Amblyomma cajennense ticks, uncovered by 454-based RNA-seq.</title>
        <authorList>
            <person name="Garcia G.R."/>
            <person name="Gardinassi L.G."/>
            <person name="Ribeiro J.M."/>
            <person name="Anatriello E."/>
            <person name="Ferreira B.R."/>
            <person name="Moreira H.N."/>
            <person name="Mafra C."/>
            <person name="Olegario M.M."/>
            <person name="Szabo P.J."/>
            <person name="Miranda-Santos I.K."/>
            <person name="Maruyama S.R."/>
        </authorList>
    </citation>
    <scope>NUCLEOTIDE SEQUENCE</scope>
    <source>
        <strain evidence="2">Mato Grasso do Sul</strain>
        <tissue evidence="2">Salivary glands</tissue>
    </source>
</reference>